<feature type="disulfide bond" evidence="2">
    <location>
        <begin position="401"/>
        <end position="411"/>
    </location>
</feature>
<feature type="domain" description="SRCR" evidence="6">
    <location>
        <begin position="3935"/>
        <end position="4038"/>
    </location>
</feature>
<keyword evidence="4" id="KW-0472">Membrane</keyword>
<dbReference type="PANTHER" id="PTHR48071">
    <property type="entry name" value="SRCR DOMAIN-CONTAINING PROTEIN"/>
    <property type="match status" value="1"/>
</dbReference>
<sequence length="5047" mass="541608">MVDFLFQVWLLSIVVLGAVDCQSAYTLELDHDNRLLVLHGASVNGTACLWNFDANDASVICRQSGYGQQGTFFTLPHIGIPHALFNVRCNGTESSIDECGYDTYDQFHVCYMMGDIGIECTTSPTAGYGGQADVTIGPGGRVFALTMNGTGTVCGDQWDDSDADVVCRQMGFPSGTATQLPRDYMYNHHIFNVRCMGNESQVQQCPVDESDIYGICSMYGDAGVSCSNVTMGPMMSMSFAHDGRVLAHNYNGTGTVCGEMWDDNDAGVLCRQLGFASGSAILLPRDPVFNRFYFNVNCFGNETDVQSCHASTYDISGMCGYFEDAGVVCNGMPSGGQADVTIGPGGRVFALTMNGTGTVCGDQWDDSDADVVCRQMGFPSGTATQLPRDYMYNHHIFNVRCMGNESQVQQCPVDESDIYGICSMYGDAGVSCSNVTMGPMMSMSFAHDGRVLAHNYNGTGTVCGEMWDDNDAGVLCRQMGFASGSAILLPRDPVFNRFYFNVNCFGNETDVQSCHASTYDISGMCGYFEDAGVVCNGMPSGGQADVTIGPGGRVFAHTMNGTGTVCGDQWDDSDADVVCRQMGFPSGTATQLPRDYMYNHHIFNVRCMGNESQVQQCPVDESDIYGICSMYGDAGVSCSNVTMGPMMSMSFAHDGRVLAHNNNGTGTVCGEMWDDNDAGVLCRQMGFASGSAILLPRDPVFNRFYFNVNCFGNETDVQSCHASTYDISGMCGYFEDAGVVCNGMPSGGQADVTIGPGGRVFAHTMNGTGTVCGDQWDDSDADVVCRQMGFPSGTATQLPRDYMYNHHIFNVRCMGNESQVQQCPVDESDIYGICSMYGDAGVSCSNVTMGPMMSMSFAHDGRVLAHNNNGTGTVCGEMWDENDAGVLCRQMGFASGSAILLPRDPVFNRFYFNVNCFGNETDVQSCHASTYDISGMCGYFEDAGVVCNGMPSGGQADVTIGPGGRVFAHTMNGTGTVCGDQWDDSDADVVCRQMGFPSGTATQLPRDYMYNHHIFNVRCMGNESQVQQCPVDESDIYGICSMYGDAGVSCSNVTMGPMMSMSFAHDGRVLAHNNNGTGTVCGEMWDDNDAGVLCRQMGFASGSAILLPRDPVFNRFYFNVNCFGNETDVQSCHASTYDISGMCGYFEDAGVVCNGMPSGGQADVTIGPGGRVFAHTMNGTGTVCGDQWDDSDADVVCRQMGFPSGTATQLPRDYMYNHHIFNVRCMGNESQVQQCPVDESDIYGICSMYGDAGVSCSNVTMGPMMSMSFAHDGRVLAHNNNGTGTVCGEMWDDNDAGVLCRQMGFASGSAILLPRDPVFNRFYFNVNCFGNETDVQSCHASTYDISGMCGYFEDAGVVCNGMPSGGQADVTIGPGGRVFAHTMNGTGTVCGDQWDDSDADVVCRQMGFPSGTATQLPRDYMYNHHIFNVRCMGNESQVQQCPVDESDIYGICSMYGDAGVSCSNVTMGPMMSMSFAHDGRVLAHNNNGTGTVCGEMWDDNDAGVLCRQMGFASGSAILLPRDPVFNRFYFNVNCFGNETDVQSCHASTYDISGMCGYFEDAGVVCNGMPSGGQADVTIGPGGRVFAHTMNGTGTVCGDQWDDSDADVVCRQMGFPSGTATQLPRDYMYNHHIFNVRCMGNESQVQQCPVDESDIYGICSMYGDAGVSCSNVTMGPMMSMSFAHDGRVLAHNNNGTGTVCGEMWDDNDAGVLCRQMGFASGSAILLPRDPVFNRFYFNVNCFGNETDVQSCHASTYDISGMCGYFEDAGVVCNGMPSGGQADVTIGPGGRVFAHTMNGTGTVCGDQWDDSDADVVCRQMGFPSGTATQLPRDYMYNHHIFNVRCMGNESQVQQCPVDESDIYGICSMYGDAGVSCSNVTMGPMMSMSFAHDGRVLAHNNNGTGTVCGEMWDDNDAGVLCRQMGFASGSAILLPRDPVFNRFYFNVNCFGNETDVQSCHASTYDISGMCGYFEDAGVVCNGMPSGGQADVTIGPGGRVFAHTMNGTGTVCGDQWDDSDADVVCRQMGFPSGTATQLPRDYMYNHHIFNVRCMGNESQVQQCPVDESDIYGICSMYGDAGVSCSNVTMGPMMSMSFAHDGRVLAHNNNGTGTVCGEMWDDNDAGVLCRQMGFASGSAILLPRDPVFNRFYFNVNCFGNETDVQSCHASTYDISGMCGYFEDAGVVCNGMPSGGQADVTIGPGGRVFAHTMNGTGTVCGDQWDDSDADVVCRQMGFPSGTATQLPRDYMYNHHIFNVRCMGNESQVQQCPVDESDIYGICSMYGDAGVSCSNVTMGPMMSMSFAHDGRVLAHNNNGTGTVCGEMWDDNDAGVLCRQMGFASGSAILLPRDPVFNRFYFNVNCFGNETDVQSCHASTYDISGMCGYFEDAGVVCNGMPSGGQADVTIGPGGRVFAHTMNGTGTVCGDQWDDSDADVVCRQMGFPSGTATQLPRDYMYNHHIFNVRCMGNESQVQQCPVDESDIYGICSMYGDAGVSCSNVTMGPMMSMSFAHDGRVLAHNNNGTGTVCGEMWDDNDAGVLCRQMGFASGSAILLPRDPVFNRFYFNVNCFGNETDVQSCHASTYDISGMCGYFEDAGVVCNGMPSGGQADVTIGPGGRVFAHTMNGTGTVCGDQWDDSDADVVCRQMGFPSGTATQLPRDYMYNHHIFNVRCMGNESQVQQCPVDESDIYGICSMYGDAGVSCSNVTMGPMMSMSFAHDGRVLAHNNNGTGTVCGEMWDDNDAGVLCRQMGFASGSAILLPRDPVFNRFYFNVNCFGNETDVQSCHASTYDISGMCGYFEDAGVVCNGMPSGGQADVTIGPGGRVFAHTMNGTGTVCGDQWDDSDADVVCRQMGFPSGTATQLPRDYMYNHHIFNVRCMGNESQVQQCPVDESDIYGICSMYGDAGVSCSNVTMGPMMSMSFAHDGRVLAHNNNGTGTVCGEMWDDNDAGVLCRQMGFASGSAILLPRDPVFNRFYFNVNCFGNEIDVQSCHASTYDISGMCGYFEDAGVVCNGMPSGGQADVTIGPGGRVFALTMNGTGTVCGDQWDDSDADVVCRQMGFPSGTATQLPRDYMYNHHIFNVRCMGNESQVQQCPVDESDIYGICSMYGDAGVSCSNVTMGPMMSMSFAHDGRVLAHNYNGTGTVCGEMWDDNDAGVLCRQMGFASGSAILLPRDPVFNRFYFNVNCFGNETDVQSCHASTYDISGMCGYFEDAGVVCNGMPSGGQADVTIGPGGRVFAHTMNGTGTVCGDQWDDSDADVVCRQMGFPSGTATQLPRDYMYNHHIFNVRCMGNESQVQQCPVDESDIYGICSMYGDAGVSCSNVTMGPMMSMSFAHDGRVLAHNNNGTGTVCGEMWDDNDAGVLCRQMGFASGSAILLPRDPVFNRFYFNVNCFGNETDVQSCHASTYDISGMCGYFEDAGVVCNGMPSGGQADVTIGPGGRVFAHTMNGTGTVCGDQWDDSDADVVCRQMGFPSGTATQLPRDYMYNHHIFNVRCMGNESQVQQCPVDESDIYGICSMYGDAGVSCSNVTMGPMMSMSFAHDGRVLAHNNNGTGTVCGEMWDDNDAGVLCRQMGFASGSAILLPRDPVFNRFYFNVNCFGNETDVQSCHASTYDISGMCGYFEDAGVVCNGMPSGGQADVTIGPGGRVFAHTMNGTGTVCGDQWDDSDADVVCRQMGFPSGTATQLPRDYMYNHHIFNVRCMGNESQVQQCPVDESDIYGICSMYGDAGVSCSNVTMGPMMSMSFAHDGRVLAHNNNGTGTVCGEMWDDNDAGVLCRQMGFASGSAILLPRDPVFNRFYFNVNCFGNETDVQSCHASTYDISGMCGYFEDAGVVCNGMPSGGQADVTIGPGGRVFAHTMNGTGTVCGDQWDDSDADVVCRQMGFPSGTATQLPRDYMYNHHIFNVRCMGNESQVQQCPVDESDIYGICSMYGDAGVSCSNVTMGPMMSMSFAHDGRVLAHNNNGTGTVCGEMWDDNDAGVLCRQMGFASGSAILLPRDPVFNRFYFNVNCFGNETDVQSCHASTYDISGMCGYFEDAGVVCNGMPSGGQADVTIGPGGRVFAHTMNGTGTVCGDQWDDSDADVVCRQMGFPSGTATQLPRDYMYNHHIFNVRCMGNESQVQQCPVDESDIYGICSMYGDAGVSCSNVTMGPMMSMSFAHDGRVLAHNNNGTGTVCGEMWDDNDAGVLCRQMGFASGSAILLPRDPVFNRFYFNVNCFGNETDVQSCHASTYDISGMCGYFEDAGVVCNGMPSGGQADVMIGPGGRVFAHTMNGTGTVCGDQWDDSDADVVCRQMGFPSGTATQLSRDYMYNHHIFNVRCMGNESQVQQCPVDETDIYGSCSMYGDAGVSCSNGTMDLVNVVYIGQDGRVMASHNVTGYTGTVCGYLWDDLDADVLCQQFGFPSGTAKHMQRDYNYNRAIFNVQCTGMEPDIYNCPVEHSDISGNCPMADDAGVICENFTLPYPSTSSQYSFHSSLYSFNPTMSSSYSQYSMSSQYSQYPSMSSQYSQYSSMSSQYSQYPSVSSQYSQYPSVSSQYSQYPSMSSQYSQYPSMSSQYSQNPSMSSQYSQYPSMSSQYSQYPSMSSQYSQYPSMSSQYSQYPSVSSQYSQYPSMSSQYSQYPSMSSQYSQYPSMSSQYSQYPSMSSQYSQNPSMSSQYSQYPSVSSQYSQYPSMSSQYSQYPSISSQYSQFPSMSSQYSQYPIMSSQYSQYPSMSSLYSQYPSMSSQYSQYPSMSSQYSQYPSMSSQYSQYPSVSSQYSQFSSMSSQYSQLPTMSLQVTTIASQATSQASAGQTTTQASAGQTTTQAAQTTSQASAGQATTQASAGQTTQASAGQTTTQAPQTTTQASAGQTTTQAAQTTTQASVGQTTQASAGQTTTQAPQTTQASAGQTTTQAAQTTIQGSAGQTTMQAALTTMQAPQTTQASAGQTTTQAAQTTTQAPAGQTTTQAAQTTTQASVGQTTQASAGQTTTQAAQTTTQASAGQTTTQAAQTTTQASAAQTTDQTTSLNCQPGSGSCILQMDSLGGGAESRMGSHLISVMLSALVSIFCLVLMY</sequence>
<feature type="domain" description="SRCR" evidence="6">
    <location>
        <begin position="1170"/>
        <end position="1257"/>
    </location>
</feature>
<feature type="domain" description="SRCR" evidence="6">
    <location>
        <begin position="433"/>
        <end position="536"/>
    </location>
</feature>
<keyword evidence="7" id="KW-1185">Reference proteome</keyword>
<feature type="domain" description="SRCR" evidence="6">
    <location>
        <begin position="4054"/>
        <end position="4141"/>
    </location>
</feature>
<feature type="disulfide bond" evidence="2">
    <location>
        <begin position="2564"/>
        <end position="2574"/>
    </location>
</feature>
<protein>
    <submittedName>
        <fullName evidence="8">Uncharacterized protein LOC111119012 isoform X1</fullName>
    </submittedName>
</protein>
<feature type="domain" description="SRCR" evidence="6">
    <location>
        <begin position="3436"/>
        <end position="3523"/>
    </location>
</feature>
<feature type="domain" description="SRCR" evidence="6">
    <location>
        <begin position="2493"/>
        <end position="2596"/>
    </location>
</feature>
<feature type="domain" description="SRCR" evidence="6">
    <location>
        <begin position="758"/>
        <end position="845"/>
    </location>
</feature>
<dbReference type="Proteomes" id="UP000694844">
    <property type="component" value="Chromosome 2"/>
</dbReference>
<dbReference type="Pfam" id="PF00530">
    <property type="entry name" value="SRCR"/>
    <property type="match status" value="43"/>
</dbReference>
<dbReference type="GeneID" id="111119012"/>
<accession>A0A8B8CFM1</accession>
<feature type="disulfide bond" evidence="2">
    <location>
        <begin position="1431"/>
        <end position="1441"/>
    </location>
</feature>
<feature type="disulfide bond" evidence="2">
    <location>
        <begin position="4109"/>
        <end position="4119"/>
    </location>
</feature>
<feature type="domain" description="SRCR" evidence="6">
    <location>
        <begin position="639"/>
        <end position="742"/>
    </location>
</feature>
<feature type="domain" description="SRCR" evidence="6">
    <location>
        <begin position="1051"/>
        <end position="1154"/>
    </location>
</feature>
<feature type="domain" description="SRCR" evidence="6">
    <location>
        <begin position="1376"/>
        <end position="1463"/>
    </location>
</feature>
<feature type="disulfide bond" evidence="2">
    <location>
        <begin position="4420"/>
        <end position="4430"/>
    </location>
</feature>
<feature type="domain" description="SRCR" evidence="6">
    <location>
        <begin position="2612"/>
        <end position="2699"/>
    </location>
</feature>
<feature type="domain" description="SRCR" evidence="6">
    <location>
        <begin position="1875"/>
        <end position="1978"/>
    </location>
</feature>
<feature type="disulfide bond" evidence="2">
    <location>
        <begin position="2358"/>
        <end position="2368"/>
    </location>
</feature>
<feature type="disulfide bond" evidence="2">
    <location>
        <begin position="89"/>
        <end position="99"/>
    </location>
</feature>
<feature type="disulfide bond" evidence="2">
    <location>
        <begin position="813"/>
        <end position="823"/>
    </location>
</feature>
<feature type="domain" description="SRCR" evidence="6">
    <location>
        <begin position="227"/>
        <end position="330"/>
    </location>
</feature>
<feature type="domain" description="SRCR" evidence="6">
    <location>
        <begin position="4141"/>
        <end position="4244"/>
    </location>
</feature>
<feature type="domain" description="SRCR" evidence="6">
    <location>
        <begin position="2406"/>
        <end position="2493"/>
    </location>
</feature>
<feature type="domain" description="SRCR" evidence="6">
    <location>
        <begin position="2200"/>
        <end position="2287"/>
    </location>
</feature>
<feature type="disulfide bond" evidence="2">
    <location>
        <begin position="2770"/>
        <end position="2780"/>
    </location>
</feature>
<reference evidence="8" key="1">
    <citation type="submission" date="2025-08" db="UniProtKB">
        <authorList>
            <consortium name="RefSeq"/>
        </authorList>
    </citation>
    <scope>IDENTIFICATION</scope>
    <source>
        <tissue evidence="8">Whole sample</tissue>
    </source>
</reference>
<feature type="domain" description="SRCR" evidence="6">
    <location>
        <begin position="845"/>
        <end position="948"/>
    </location>
</feature>
<feature type="disulfide bond" evidence="2">
    <location>
        <begin position="2667"/>
        <end position="2677"/>
    </location>
</feature>
<feature type="domain" description="SRCR" evidence="6">
    <location>
        <begin position="3230"/>
        <end position="3317"/>
    </location>
</feature>
<feature type="domain" description="SRCR" evidence="6">
    <location>
        <begin position="1788"/>
        <end position="1875"/>
    </location>
</feature>
<feature type="domain" description="SRCR" evidence="6">
    <location>
        <begin position="2905"/>
        <end position="3008"/>
    </location>
</feature>
<feature type="disulfide bond" evidence="2">
    <location>
        <begin position="1740"/>
        <end position="1750"/>
    </location>
</feature>
<dbReference type="PANTHER" id="PTHR48071:SF18">
    <property type="entry name" value="DELETED IN MALIGNANT BRAIN TUMORS 1 PROTEIN-RELATED"/>
    <property type="match status" value="1"/>
</dbReference>
<feature type="transmembrane region" description="Helical" evidence="4">
    <location>
        <begin position="5025"/>
        <end position="5046"/>
    </location>
</feature>
<feature type="domain" description="SRCR" evidence="6">
    <location>
        <begin position="2287"/>
        <end position="2390"/>
    </location>
</feature>
<feature type="domain" description="SRCR" evidence="6">
    <location>
        <begin position="140"/>
        <end position="227"/>
    </location>
</feature>
<feature type="disulfide bond" evidence="2">
    <location>
        <begin position="2152"/>
        <end position="2162"/>
    </location>
</feature>
<feature type="disulfide bond" evidence="2">
    <location>
        <begin position="1019"/>
        <end position="1029"/>
    </location>
</feature>
<feature type="disulfide bond" evidence="2">
    <location>
        <begin position="3388"/>
        <end position="3398"/>
    </location>
</feature>
<feature type="domain" description="SRCR" evidence="6">
    <location>
        <begin position="552"/>
        <end position="639"/>
    </location>
</feature>
<feature type="disulfide bond" evidence="2">
    <location>
        <begin position="4212"/>
        <end position="4222"/>
    </location>
</feature>
<feature type="disulfide bond" evidence="2">
    <location>
        <begin position="3285"/>
        <end position="3295"/>
    </location>
</feature>
<feature type="disulfide bond" evidence="2">
    <location>
        <begin position="1843"/>
        <end position="1853"/>
    </location>
</feature>
<feature type="domain" description="SRCR" evidence="6">
    <location>
        <begin position="1582"/>
        <end position="1669"/>
    </location>
</feature>
<feature type="domain" description="SRCR" evidence="6">
    <location>
        <begin position="1994"/>
        <end position="2081"/>
    </location>
</feature>
<feature type="domain" description="SRCR" evidence="6">
    <location>
        <begin position="346"/>
        <end position="433"/>
    </location>
</feature>
<feature type="disulfide bond" evidence="2">
    <location>
        <begin position="3903"/>
        <end position="3913"/>
    </location>
</feature>
<feature type="disulfide bond" evidence="2">
    <location>
        <begin position="298"/>
        <end position="308"/>
    </location>
</feature>
<feature type="region of interest" description="Disordered" evidence="3">
    <location>
        <begin position="4908"/>
        <end position="4944"/>
    </location>
</feature>
<feature type="disulfide bond" evidence="2">
    <location>
        <begin position="2461"/>
        <end position="2471"/>
    </location>
</feature>
<evidence type="ECO:0000256" key="1">
    <source>
        <dbReference type="ARBA" id="ARBA00023157"/>
    </source>
</evidence>
<evidence type="ECO:0000256" key="5">
    <source>
        <dbReference type="SAM" id="SignalP"/>
    </source>
</evidence>
<feature type="disulfide bond" evidence="2">
    <location>
        <begin position="710"/>
        <end position="720"/>
    </location>
</feature>
<evidence type="ECO:0000256" key="4">
    <source>
        <dbReference type="SAM" id="Phobius"/>
    </source>
</evidence>
<feature type="region of interest" description="Disordered" evidence="3">
    <location>
        <begin position="4865"/>
        <end position="4884"/>
    </location>
</feature>
<feature type="domain" description="SRCR" evidence="6">
    <location>
        <begin position="3317"/>
        <end position="3420"/>
    </location>
</feature>
<feature type="disulfide bond" evidence="2">
    <location>
        <begin position="195"/>
        <end position="205"/>
    </location>
</feature>
<dbReference type="InterPro" id="IPR001190">
    <property type="entry name" value="SRCR"/>
</dbReference>
<feature type="chain" id="PRO_5033981511" evidence="5">
    <location>
        <begin position="22"/>
        <end position="5047"/>
    </location>
</feature>
<feature type="disulfide bond" evidence="2">
    <location>
        <begin position="1328"/>
        <end position="1338"/>
    </location>
</feature>
<feature type="disulfide bond" evidence="2">
    <location>
        <begin position="504"/>
        <end position="514"/>
    </location>
</feature>
<keyword evidence="5" id="KW-0732">Signal</keyword>
<feature type="domain" description="SRCR" evidence="6">
    <location>
        <begin position="1463"/>
        <end position="1566"/>
    </location>
</feature>
<feature type="disulfide bond" evidence="2">
    <location>
        <begin position="2873"/>
        <end position="2883"/>
    </location>
</feature>
<dbReference type="SMART" id="SM00202">
    <property type="entry name" value="SR"/>
    <property type="match status" value="43"/>
</dbReference>
<feature type="disulfide bond" evidence="2">
    <location>
        <begin position="2976"/>
        <end position="2986"/>
    </location>
</feature>
<feature type="domain" description="SRCR" evidence="6">
    <location>
        <begin position="3729"/>
        <end position="3832"/>
    </location>
</feature>
<feature type="domain" description="SRCR" evidence="6">
    <location>
        <begin position="3111"/>
        <end position="3214"/>
    </location>
</feature>
<feature type="disulfide bond" evidence="2">
    <location>
        <begin position="607"/>
        <end position="617"/>
    </location>
</feature>
<keyword evidence="4" id="KW-1133">Transmembrane helix</keyword>
<feature type="disulfide bond" evidence="2">
    <location>
        <begin position="3800"/>
        <end position="3810"/>
    </location>
</feature>
<feature type="disulfide bond" evidence="2">
    <location>
        <begin position="1946"/>
        <end position="1956"/>
    </location>
</feature>
<dbReference type="SUPFAM" id="SSF56487">
    <property type="entry name" value="SRCR-like"/>
    <property type="match status" value="43"/>
</dbReference>
<feature type="disulfide bond" evidence="2">
    <location>
        <begin position="2049"/>
        <end position="2059"/>
    </location>
</feature>
<gene>
    <name evidence="8" type="primary">LOC111119012</name>
</gene>
<feature type="disulfide bond" evidence="2">
    <location>
        <begin position="4315"/>
        <end position="4325"/>
    </location>
</feature>
<feature type="domain" description="SRCR" evidence="6">
    <location>
        <begin position="2081"/>
        <end position="2184"/>
    </location>
</feature>
<evidence type="ECO:0000256" key="3">
    <source>
        <dbReference type="SAM" id="MobiDB-lite"/>
    </source>
</evidence>
<dbReference type="RefSeq" id="XP_022314495.1">
    <property type="nucleotide sequence ID" value="XM_022458787.1"/>
</dbReference>
<dbReference type="OrthoDB" id="6123870at2759"/>
<feature type="region of interest" description="Disordered" evidence="3">
    <location>
        <begin position="4789"/>
        <end position="4844"/>
    </location>
</feature>
<dbReference type="InterPro" id="IPR036772">
    <property type="entry name" value="SRCR-like_dom_sf"/>
</dbReference>
<feature type="disulfide bond" evidence="2">
    <location>
        <begin position="2255"/>
        <end position="2265"/>
    </location>
</feature>
<feature type="disulfide bond" evidence="2">
    <location>
        <begin position="1122"/>
        <end position="1132"/>
    </location>
</feature>
<feature type="domain" description="SRCR" evidence="6">
    <location>
        <begin position="3024"/>
        <end position="3111"/>
    </location>
</feature>
<feature type="disulfide bond" evidence="2">
    <location>
        <begin position="4006"/>
        <end position="4016"/>
    </location>
</feature>
<feature type="domain" description="SRCR" evidence="6">
    <location>
        <begin position="4351"/>
        <end position="4452"/>
    </location>
</feature>
<dbReference type="GO" id="GO:0016020">
    <property type="term" value="C:membrane"/>
    <property type="evidence" value="ECO:0007669"/>
    <property type="project" value="InterPro"/>
</dbReference>
<feature type="disulfide bond" evidence="2">
    <location>
        <begin position="3491"/>
        <end position="3501"/>
    </location>
</feature>
<feature type="domain" description="SRCR" evidence="6">
    <location>
        <begin position="1257"/>
        <end position="1360"/>
    </location>
</feature>
<dbReference type="KEGG" id="cvn:111119012"/>
<feature type="disulfide bond" evidence="2">
    <location>
        <begin position="3594"/>
        <end position="3604"/>
    </location>
</feature>
<feature type="disulfide bond" evidence="2">
    <location>
        <begin position="3079"/>
        <end position="3089"/>
    </location>
</feature>
<feature type="disulfide bond" evidence="2">
    <location>
        <begin position="1534"/>
        <end position="1544"/>
    </location>
</feature>
<proteinExistence type="predicted"/>
<keyword evidence="4" id="KW-0812">Transmembrane</keyword>
<feature type="disulfide bond" evidence="2">
    <location>
        <begin position="1225"/>
        <end position="1235"/>
    </location>
</feature>
<feature type="domain" description="SRCR" evidence="6">
    <location>
        <begin position="2818"/>
        <end position="2905"/>
    </location>
</feature>
<keyword evidence="1 2" id="KW-1015">Disulfide bond</keyword>
<feature type="domain" description="SRCR" evidence="6">
    <location>
        <begin position="13"/>
        <end position="121"/>
    </location>
</feature>
<feature type="domain" description="SRCR" evidence="6">
    <location>
        <begin position="1669"/>
        <end position="1772"/>
    </location>
</feature>
<feature type="disulfide bond" evidence="2">
    <location>
        <begin position="1637"/>
        <end position="1647"/>
    </location>
</feature>
<organism evidence="7 8">
    <name type="scientific">Crassostrea virginica</name>
    <name type="common">Eastern oyster</name>
    <dbReference type="NCBI Taxonomy" id="6565"/>
    <lineage>
        <taxon>Eukaryota</taxon>
        <taxon>Metazoa</taxon>
        <taxon>Spiralia</taxon>
        <taxon>Lophotrochozoa</taxon>
        <taxon>Mollusca</taxon>
        <taxon>Bivalvia</taxon>
        <taxon>Autobranchia</taxon>
        <taxon>Pteriomorphia</taxon>
        <taxon>Ostreida</taxon>
        <taxon>Ostreoidea</taxon>
        <taxon>Ostreidae</taxon>
        <taxon>Crassostrea</taxon>
    </lineage>
</organism>
<feature type="domain" description="SRCR" evidence="6">
    <location>
        <begin position="3848"/>
        <end position="3935"/>
    </location>
</feature>
<feature type="disulfide bond" evidence="2">
    <location>
        <begin position="3182"/>
        <end position="3192"/>
    </location>
</feature>
<evidence type="ECO:0000259" key="6">
    <source>
        <dbReference type="PROSITE" id="PS50287"/>
    </source>
</evidence>
<feature type="domain" description="SRCR" evidence="6">
    <location>
        <begin position="964"/>
        <end position="1051"/>
    </location>
</feature>
<dbReference type="PROSITE" id="PS50287">
    <property type="entry name" value="SRCR_2"/>
    <property type="match status" value="43"/>
</dbReference>
<feature type="signal peptide" evidence="5">
    <location>
        <begin position="1"/>
        <end position="21"/>
    </location>
</feature>
<feature type="disulfide bond" evidence="2">
    <location>
        <begin position="916"/>
        <end position="926"/>
    </location>
</feature>
<feature type="domain" description="SRCR" evidence="6">
    <location>
        <begin position="4260"/>
        <end position="4347"/>
    </location>
</feature>
<evidence type="ECO:0000313" key="8">
    <source>
        <dbReference type="RefSeq" id="XP_022314495.1"/>
    </source>
</evidence>
<dbReference type="Gene3D" id="3.10.250.10">
    <property type="entry name" value="SRCR-like domain"/>
    <property type="match status" value="43"/>
</dbReference>
<feature type="domain" description="SRCR" evidence="6">
    <location>
        <begin position="2699"/>
        <end position="2802"/>
    </location>
</feature>
<evidence type="ECO:0000256" key="2">
    <source>
        <dbReference type="PROSITE-ProRule" id="PRU00196"/>
    </source>
</evidence>
<name>A0A8B8CFM1_CRAVI</name>
<feature type="domain" description="SRCR" evidence="6">
    <location>
        <begin position="3523"/>
        <end position="3626"/>
    </location>
</feature>
<evidence type="ECO:0000313" key="7">
    <source>
        <dbReference type="Proteomes" id="UP000694844"/>
    </source>
</evidence>
<feature type="domain" description="SRCR" evidence="6">
    <location>
        <begin position="3642"/>
        <end position="3729"/>
    </location>
</feature>
<feature type="disulfide bond" evidence="2">
    <location>
        <begin position="3697"/>
        <end position="3707"/>
    </location>
</feature>
<comment type="caution">
    <text evidence="2">Lacks conserved residue(s) required for the propagation of feature annotation.</text>
</comment>